<evidence type="ECO:0000313" key="3">
    <source>
        <dbReference type="EMBL" id="KAL3795535.1"/>
    </source>
</evidence>
<feature type="compositionally biased region" description="Acidic residues" evidence="1">
    <location>
        <begin position="106"/>
        <end position="116"/>
    </location>
</feature>
<feature type="region of interest" description="Disordered" evidence="1">
    <location>
        <begin position="1074"/>
        <end position="1099"/>
    </location>
</feature>
<accession>A0ABD3Q5Z1</accession>
<dbReference type="InterPro" id="IPR029071">
    <property type="entry name" value="Ubiquitin-like_domsf"/>
</dbReference>
<dbReference type="Proteomes" id="UP001516023">
    <property type="component" value="Unassembled WGS sequence"/>
</dbReference>
<feature type="region of interest" description="Disordered" evidence="1">
    <location>
        <begin position="1031"/>
        <end position="1062"/>
    </location>
</feature>
<feature type="domain" description="Ubiquitin-like" evidence="2">
    <location>
        <begin position="60"/>
        <end position="103"/>
    </location>
</feature>
<evidence type="ECO:0000256" key="1">
    <source>
        <dbReference type="SAM" id="MobiDB-lite"/>
    </source>
</evidence>
<feature type="compositionally biased region" description="Polar residues" evidence="1">
    <location>
        <begin position="1232"/>
        <end position="1246"/>
    </location>
</feature>
<dbReference type="CDD" id="cd17039">
    <property type="entry name" value="Ubl_ubiquitin_like"/>
    <property type="match status" value="1"/>
</dbReference>
<proteinExistence type="predicted"/>
<feature type="region of interest" description="Disordered" evidence="1">
    <location>
        <begin position="23"/>
        <end position="203"/>
    </location>
</feature>
<dbReference type="CDD" id="cd20104">
    <property type="entry name" value="MBT_PHF20L1-like"/>
    <property type="match status" value="1"/>
</dbReference>
<feature type="region of interest" description="Disordered" evidence="1">
    <location>
        <begin position="497"/>
        <end position="525"/>
    </location>
</feature>
<feature type="compositionally biased region" description="Low complexity" evidence="1">
    <location>
        <begin position="1176"/>
        <end position="1192"/>
    </location>
</feature>
<evidence type="ECO:0000313" key="4">
    <source>
        <dbReference type="Proteomes" id="UP001516023"/>
    </source>
</evidence>
<feature type="region of interest" description="Disordered" evidence="1">
    <location>
        <begin position="251"/>
        <end position="284"/>
    </location>
</feature>
<feature type="region of interest" description="Disordered" evidence="1">
    <location>
        <begin position="897"/>
        <end position="919"/>
    </location>
</feature>
<sequence length="1246" mass="132367">MTSHPSSSPSCWSIAIKTVGSLTKKQDASPFPFSSMGGLKSPEGDDDDGPASSSGNGNGNGDSSTFHLTVHPDDPLSSIGKQIHKLTGLEPTRQRLIYRGRILTVESDDDEDEEDVENRRRDEERVTANDSPFDWRGSGSDDNQDIVDGAAGSEAEDPGASVQDENESEVRLNDVVSRTASPFTRRDSQNSDEVDESVATRSDTLDLTEYASLLRGEGLHGEGGEGGGSSTQSVNLRSFLSAAVVPPSLTSSAGDIDCCDRNSDGGGDRTRRSKKVRKQRQRIRDVSGLCDGHTIHLVPRPDTAVKNAGTPAANANSGAATNNGSANSLTDTSPFSGLLGGLSSSTETNTEGGTNVTSISGPEGVHLLAALLGLSSNGSEEETGAGIVGGASGWLTGFEDNTATGIGTSTPAAASANAVRAATQRTADASLSRLANLSSNRRLLRRGGNGSSSARARAAAARLTEADIRVRDPGSLEPVRQGLMTLHTLLGNALLNRPEEGTHEGNQRGSPDNIEDAKGGEEEEEKMNTILEEEDQVLYPFPRPRTVAPAHSNSQLQSHRQWYRGQWLDALDTVNQWLEATIVDIVLPSDILSTCTFDESTGTHISPSASPRVKKKTRRRTPDAVVSANDLEGRRRLLLEPLPENEIEEDSLANSVGMCSLLDEGYRKRDDNDGVQLLLIHYNGWPHRWDEWIRSDSERIRPFRTRTRHRSTSQLASPTPQNVFQAAPATHIMDEDDEVERASLLPELYRVLSSVNEVLSFSIPSEARHAPDDSLFAPSTDTAHLPWRLPNHGIETNYFPPSHDSSDAASSGRGSNPLSRLDSAQLRRLAPLIDRLGRTLTDAAPHIAALADSLPQTVVETASTPLNPFNLLEEVPGQSPAARVRAMSEWAMNIRSGGNSLNSNRGDSVDERSDDPDLSDFINGMVNTTRGVNRNDRDSNRDPLVSGLLSSYLSSQTGLGLGAGPEASTDADNALGRLLRMGGGNTVGVGAAGGPGIDIHIHAVVTGPGMNNIGTIGGLGMGTTATPLLSILRNGNSSTNSSPSNRAGGSASQNADDQAGDEDDMDLFSELYSESPTPLNMHAPDATTPEDEAGCHEGSQVFEECRSIEEDSCASNGIEVSSSDVNAHSLTVDDEASHSSSNDLDVNEVKLSTETPSIASDDESNDTLGTPNAITSSPSNNSIAHNSNASIHTISEIDSASSPLSPTPSHRENATSPSFTNRLYRRTFGRLSGSSSRHPNGTSPHH</sequence>
<feature type="compositionally biased region" description="Low complexity" evidence="1">
    <location>
        <begin position="341"/>
        <end position="358"/>
    </location>
</feature>
<dbReference type="EMBL" id="JABMIG020000070">
    <property type="protein sequence ID" value="KAL3795535.1"/>
    <property type="molecule type" value="Genomic_DNA"/>
</dbReference>
<dbReference type="AlphaFoldDB" id="A0ABD3Q5Z1"/>
<comment type="caution">
    <text evidence="3">The sequence shown here is derived from an EMBL/GenBank/DDBJ whole genome shotgun (WGS) entry which is preliminary data.</text>
</comment>
<feature type="compositionally biased region" description="Low complexity" evidence="1">
    <location>
        <begin position="307"/>
        <end position="328"/>
    </location>
</feature>
<protein>
    <recommendedName>
        <fullName evidence="2">Ubiquitin-like domain-containing protein</fullName>
    </recommendedName>
</protein>
<feature type="compositionally biased region" description="Polar residues" evidence="1">
    <location>
        <begin position="897"/>
        <end position="906"/>
    </location>
</feature>
<feature type="compositionally biased region" description="Polar residues" evidence="1">
    <location>
        <begin position="1166"/>
        <end position="1175"/>
    </location>
</feature>
<dbReference type="Gene3D" id="3.10.20.90">
    <property type="entry name" value="Phosphatidylinositol 3-kinase Catalytic Subunit, Chain A, domain 1"/>
    <property type="match status" value="1"/>
</dbReference>
<dbReference type="Gene3D" id="2.30.30.140">
    <property type="match status" value="1"/>
</dbReference>
<dbReference type="SUPFAM" id="SSF54236">
    <property type="entry name" value="Ubiquitin-like"/>
    <property type="match status" value="1"/>
</dbReference>
<feature type="compositionally biased region" description="Basic and acidic residues" evidence="1">
    <location>
        <begin position="497"/>
        <end position="506"/>
    </location>
</feature>
<dbReference type="Pfam" id="PF00240">
    <property type="entry name" value="ubiquitin"/>
    <property type="match status" value="1"/>
</dbReference>
<dbReference type="SUPFAM" id="SSF54160">
    <property type="entry name" value="Chromo domain-like"/>
    <property type="match status" value="1"/>
</dbReference>
<gene>
    <name evidence="3" type="ORF">HJC23_009248</name>
</gene>
<keyword evidence="4" id="KW-1185">Reference proteome</keyword>
<evidence type="ECO:0000259" key="2">
    <source>
        <dbReference type="PROSITE" id="PS50053"/>
    </source>
</evidence>
<feature type="compositionally biased region" description="Polar residues" evidence="1">
    <location>
        <begin position="1196"/>
        <end position="1221"/>
    </location>
</feature>
<feature type="region of interest" description="Disordered" evidence="1">
    <location>
        <begin position="600"/>
        <end position="621"/>
    </location>
</feature>
<feature type="compositionally biased region" description="Low complexity" evidence="1">
    <location>
        <begin position="1034"/>
        <end position="1045"/>
    </location>
</feature>
<feature type="compositionally biased region" description="Basic and acidic residues" evidence="1">
    <location>
        <begin position="117"/>
        <end position="127"/>
    </location>
</feature>
<feature type="region of interest" description="Disordered" evidence="1">
    <location>
        <begin position="300"/>
        <end position="360"/>
    </location>
</feature>
<feature type="region of interest" description="Disordered" evidence="1">
    <location>
        <begin position="1154"/>
        <end position="1246"/>
    </location>
</feature>
<name>A0ABD3Q5Z1_9STRA</name>
<dbReference type="InterPro" id="IPR016197">
    <property type="entry name" value="Chromo-like_dom_sf"/>
</dbReference>
<feature type="compositionally biased region" description="Polar residues" evidence="1">
    <location>
        <begin position="600"/>
        <end position="609"/>
    </location>
</feature>
<dbReference type="PROSITE" id="PS50053">
    <property type="entry name" value="UBIQUITIN_2"/>
    <property type="match status" value="1"/>
</dbReference>
<dbReference type="InterPro" id="IPR000626">
    <property type="entry name" value="Ubiquitin-like_dom"/>
</dbReference>
<reference evidence="3 4" key="1">
    <citation type="journal article" date="2020" name="G3 (Bethesda)">
        <title>Improved Reference Genome for Cyclotella cryptica CCMP332, a Model for Cell Wall Morphogenesis, Salinity Adaptation, and Lipid Production in Diatoms (Bacillariophyta).</title>
        <authorList>
            <person name="Roberts W.R."/>
            <person name="Downey K.M."/>
            <person name="Ruck E.C."/>
            <person name="Traller J.C."/>
            <person name="Alverson A.J."/>
        </authorList>
    </citation>
    <scope>NUCLEOTIDE SEQUENCE [LARGE SCALE GENOMIC DNA]</scope>
    <source>
        <strain evidence="3 4">CCMP332</strain>
    </source>
</reference>
<feature type="compositionally biased region" description="Basic and acidic residues" evidence="1">
    <location>
        <begin position="258"/>
        <end position="270"/>
    </location>
</feature>
<organism evidence="3 4">
    <name type="scientific">Cyclotella cryptica</name>
    <dbReference type="NCBI Taxonomy" id="29204"/>
    <lineage>
        <taxon>Eukaryota</taxon>
        <taxon>Sar</taxon>
        <taxon>Stramenopiles</taxon>
        <taxon>Ochrophyta</taxon>
        <taxon>Bacillariophyta</taxon>
        <taxon>Coscinodiscophyceae</taxon>
        <taxon>Thalassiosirophycidae</taxon>
        <taxon>Stephanodiscales</taxon>
        <taxon>Stephanodiscaceae</taxon>
        <taxon>Cyclotella</taxon>
    </lineage>
</organism>
<feature type="region of interest" description="Disordered" evidence="1">
    <location>
        <begin position="796"/>
        <end position="821"/>
    </location>
</feature>
<feature type="compositionally biased region" description="Basic residues" evidence="1">
    <location>
        <begin position="271"/>
        <end position="281"/>
    </location>
</feature>